<protein>
    <submittedName>
        <fullName evidence="1">Uncharacterized protein</fullName>
    </submittedName>
</protein>
<accession>A0ACB0ZX24</accession>
<name>A0ACB0ZX24_MELEN</name>
<reference evidence="1" key="1">
    <citation type="submission" date="2023-11" db="EMBL/GenBank/DDBJ databases">
        <authorList>
            <person name="Poullet M."/>
        </authorList>
    </citation>
    <scope>NUCLEOTIDE SEQUENCE</scope>
    <source>
        <strain evidence="1">E1834</strain>
    </source>
</reference>
<keyword evidence="2" id="KW-1185">Reference proteome</keyword>
<gene>
    <name evidence="1" type="ORF">MENTE1834_LOCUS30767</name>
</gene>
<dbReference type="EMBL" id="CAVMJV010000050">
    <property type="protein sequence ID" value="CAK5083428.1"/>
    <property type="molecule type" value="Genomic_DNA"/>
</dbReference>
<comment type="caution">
    <text evidence="1">The sequence shown here is derived from an EMBL/GenBank/DDBJ whole genome shotgun (WGS) entry which is preliminary data.</text>
</comment>
<sequence length="227" mass="25986">MRQISTNRNNFYSIFKYFVSQQRFRLGLVPRGILPLPFPIDGRFRGKYSAVAVLDLRAQEEQFAILTSRPIDCVDGGRVSISYFASPGAQLSVCANEQCVYPKRKRFGSQSTSEMSVALNSARPFRIRIVAERNRSFPINLINGFYEPFVLIKRIAIQNKGFCRLKSSEEITCNLLKCLFNEEGICRYKSLFLAAGDVPFVHKKGEGKLTIFNFLKGEFKMFCGYYF</sequence>
<proteinExistence type="predicted"/>
<evidence type="ECO:0000313" key="2">
    <source>
        <dbReference type="Proteomes" id="UP001497535"/>
    </source>
</evidence>
<organism evidence="1 2">
    <name type="scientific">Meloidogyne enterolobii</name>
    <name type="common">Root-knot nematode worm</name>
    <name type="synonym">Meloidogyne mayaguensis</name>
    <dbReference type="NCBI Taxonomy" id="390850"/>
    <lineage>
        <taxon>Eukaryota</taxon>
        <taxon>Metazoa</taxon>
        <taxon>Ecdysozoa</taxon>
        <taxon>Nematoda</taxon>
        <taxon>Chromadorea</taxon>
        <taxon>Rhabditida</taxon>
        <taxon>Tylenchina</taxon>
        <taxon>Tylenchomorpha</taxon>
        <taxon>Tylenchoidea</taxon>
        <taxon>Meloidogynidae</taxon>
        <taxon>Meloidogyninae</taxon>
        <taxon>Meloidogyne</taxon>
    </lineage>
</organism>
<dbReference type="Proteomes" id="UP001497535">
    <property type="component" value="Unassembled WGS sequence"/>
</dbReference>
<evidence type="ECO:0000313" key="1">
    <source>
        <dbReference type="EMBL" id="CAK5083428.1"/>
    </source>
</evidence>